<evidence type="ECO:0000256" key="2">
    <source>
        <dbReference type="ARBA" id="ARBA00005695"/>
    </source>
</evidence>
<dbReference type="InterPro" id="IPR030678">
    <property type="entry name" value="Peptide/Ni-bd"/>
</dbReference>
<dbReference type="Gene3D" id="3.10.105.10">
    <property type="entry name" value="Dipeptide-binding Protein, Domain 3"/>
    <property type="match status" value="1"/>
</dbReference>
<dbReference type="RefSeq" id="WP_231819328.1">
    <property type="nucleotide sequence ID" value="NZ_CP082781.1"/>
</dbReference>
<gene>
    <name evidence="6" type="ORF">K8F61_12365</name>
</gene>
<keyword evidence="3" id="KW-0813">Transport</keyword>
<dbReference type="PANTHER" id="PTHR30290:SF10">
    <property type="entry name" value="PERIPLASMIC OLIGOPEPTIDE-BINDING PROTEIN-RELATED"/>
    <property type="match status" value="1"/>
</dbReference>
<dbReference type="InterPro" id="IPR039424">
    <property type="entry name" value="SBP_5"/>
</dbReference>
<organism evidence="6 7">
    <name type="scientific">Microbacterium resistens</name>
    <dbReference type="NCBI Taxonomy" id="156977"/>
    <lineage>
        <taxon>Bacteria</taxon>
        <taxon>Bacillati</taxon>
        <taxon>Actinomycetota</taxon>
        <taxon>Actinomycetes</taxon>
        <taxon>Micrococcales</taxon>
        <taxon>Microbacteriaceae</taxon>
        <taxon>Microbacterium</taxon>
    </lineage>
</organism>
<comment type="subcellular location">
    <subcellularLocation>
        <location evidence="1">Cell envelope</location>
    </subcellularLocation>
</comment>
<evidence type="ECO:0000313" key="6">
    <source>
        <dbReference type="EMBL" id="UGS25470.1"/>
    </source>
</evidence>
<keyword evidence="7" id="KW-1185">Reference proteome</keyword>
<feature type="domain" description="Solute-binding protein family 5" evidence="5">
    <location>
        <begin position="85"/>
        <end position="446"/>
    </location>
</feature>
<dbReference type="Proteomes" id="UP001199642">
    <property type="component" value="Chromosome"/>
</dbReference>
<evidence type="ECO:0000313" key="7">
    <source>
        <dbReference type="Proteomes" id="UP001199642"/>
    </source>
</evidence>
<evidence type="ECO:0000256" key="1">
    <source>
        <dbReference type="ARBA" id="ARBA00004196"/>
    </source>
</evidence>
<evidence type="ECO:0000259" key="5">
    <source>
        <dbReference type="Pfam" id="PF00496"/>
    </source>
</evidence>
<name>A0ABY3RRH3_9MICO</name>
<dbReference type="PIRSF" id="PIRSF002741">
    <property type="entry name" value="MppA"/>
    <property type="match status" value="1"/>
</dbReference>
<dbReference type="PROSITE" id="PS51257">
    <property type="entry name" value="PROKAR_LIPOPROTEIN"/>
    <property type="match status" value="1"/>
</dbReference>
<dbReference type="PANTHER" id="PTHR30290">
    <property type="entry name" value="PERIPLASMIC BINDING COMPONENT OF ABC TRANSPORTER"/>
    <property type="match status" value="1"/>
</dbReference>
<dbReference type="EMBL" id="CP082781">
    <property type="protein sequence ID" value="UGS25470.1"/>
    <property type="molecule type" value="Genomic_DNA"/>
</dbReference>
<reference evidence="6 7" key="1">
    <citation type="submission" date="2023-01" db="EMBL/GenBank/DDBJ databases">
        <title>Characterization of estradiol degrading bacteria Microbacterium sp. MZT7 and reveal degrading genes through genome analysis.</title>
        <authorList>
            <person name="Hao P."/>
            <person name="Gao Y."/>
        </authorList>
    </citation>
    <scope>NUCLEOTIDE SEQUENCE [LARGE SCALE GENOMIC DNA]</scope>
    <source>
        <strain evidence="6 7">MZT7</strain>
    </source>
</reference>
<dbReference type="CDD" id="cd08492">
    <property type="entry name" value="PBP2_NikA_DppA_OppA_like_15"/>
    <property type="match status" value="1"/>
</dbReference>
<comment type="similarity">
    <text evidence="2">Belongs to the bacterial solute-binding protein 5 family.</text>
</comment>
<protein>
    <submittedName>
        <fullName evidence="6">ABC transporter substrate-binding protein</fullName>
    </submittedName>
</protein>
<dbReference type="Pfam" id="PF00496">
    <property type="entry name" value="SBP_bac_5"/>
    <property type="match status" value="1"/>
</dbReference>
<proteinExistence type="inferred from homology"/>
<dbReference type="InterPro" id="IPR000914">
    <property type="entry name" value="SBP_5_dom"/>
</dbReference>
<dbReference type="SUPFAM" id="SSF53850">
    <property type="entry name" value="Periplasmic binding protein-like II"/>
    <property type="match status" value="1"/>
</dbReference>
<evidence type="ECO:0000256" key="4">
    <source>
        <dbReference type="ARBA" id="ARBA00022729"/>
    </source>
</evidence>
<keyword evidence="4" id="KW-0732">Signal</keyword>
<evidence type="ECO:0000256" key="3">
    <source>
        <dbReference type="ARBA" id="ARBA00022448"/>
    </source>
</evidence>
<sequence length="532" mass="55524">MNTSGRLTASRWAAALGATVVGAGLLAGCAAGGGGGGGSASDELYIAVQDDPVCLDPQQVTLTTALNIGRQLVDSLVDQDPETGEIVPWLAESYEADDTLTAFTFTLRDDVTFSDGSALTPETVKANFDALAALGTTAALASQYLAGYQGTEIVDDATVRVTFAEPNAQFLQGASTITLGLLSDASAALSAEERCQSPVGSGPFVLDTYTSNDSVVLTAREGYGWASELREHEGDAAVKTVTFAVTPEPGVRTGGLQTGEFDMILDLPAADEARFGTEEFQIFARANPGVPHSLVPNTERPVVSDPAVRRAMILATDRAEISELTGSGHVDPATGVLSSATPSFLDQADALKTDLDAAKKLLDDAGWKAGADGVREKDGTPLRMTVTAFYGQDVLEAAQAQLAKAGIDLQIAMVTSGDFFGAVSSRDYDFLGAGLTRTDPDVLRVMFSAESAARWAVVADLELDAELATQAETSDPAARADLLGQAQTRILDQAYLVPLLQVAQVHAAQKGVTGVAFDSSSRIVLYDATVER</sequence>
<dbReference type="Gene3D" id="3.40.190.10">
    <property type="entry name" value="Periplasmic binding protein-like II"/>
    <property type="match status" value="1"/>
</dbReference>
<accession>A0ABY3RRH3</accession>